<evidence type="ECO:0000256" key="1">
    <source>
        <dbReference type="ARBA" id="ARBA00022946"/>
    </source>
</evidence>
<dbReference type="EMBL" id="JBDFQZ010000006">
    <property type="protein sequence ID" value="KAK9716395.1"/>
    <property type="molecule type" value="Genomic_DNA"/>
</dbReference>
<dbReference type="InterPro" id="IPR002068">
    <property type="entry name" value="A-crystallin/Hsp20_dom"/>
</dbReference>
<dbReference type="Proteomes" id="UP001443914">
    <property type="component" value="Unassembled WGS sequence"/>
</dbReference>
<evidence type="ECO:0000259" key="5">
    <source>
        <dbReference type="PROSITE" id="PS01031"/>
    </source>
</evidence>
<dbReference type="CDD" id="cd06464">
    <property type="entry name" value="ACD_sHsps-like"/>
    <property type="match status" value="1"/>
</dbReference>
<dbReference type="PANTHER" id="PTHR46991:SF11">
    <property type="entry name" value="SMALL HEAT SHOCK PROTEIN HSPF"/>
    <property type="match status" value="1"/>
</dbReference>
<organism evidence="6 7">
    <name type="scientific">Saponaria officinalis</name>
    <name type="common">Common soapwort</name>
    <name type="synonym">Lychnis saponaria</name>
    <dbReference type="NCBI Taxonomy" id="3572"/>
    <lineage>
        <taxon>Eukaryota</taxon>
        <taxon>Viridiplantae</taxon>
        <taxon>Streptophyta</taxon>
        <taxon>Embryophyta</taxon>
        <taxon>Tracheophyta</taxon>
        <taxon>Spermatophyta</taxon>
        <taxon>Magnoliopsida</taxon>
        <taxon>eudicotyledons</taxon>
        <taxon>Gunneridae</taxon>
        <taxon>Pentapetalae</taxon>
        <taxon>Caryophyllales</taxon>
        <taxon>Caryophyllaceae</taxon>
        <taxon>Caryophylleae</taxon>
        <taxon>Saponaria</taxon>
    </lineage>
</organism>
<dbReference type="InterPro" id="IPR008978">
    <property type="entry name" value="HSP20-like_chaperone"/>
</dbReference>
<proteinExistence type="inferred from homology"/>
<evidence type="ECO:0000256" key="4">
    <source>
        <dbReference type="RuleBase" id="RU003616"/>
    </source>
</evidence>
<comment type="similarity">
    <text evidence="3 4">Belongs to the small heat shock protein (HSP20) family.</text>
</comment>
<feature type="domain" description="SHSP" evidence="5">
    <location>
        <begin position="92"/>
        <end position="204"/>
    </location>
</feature>
<dbReference type="AlphaFoldDB" id="A0AAW1KDL6"/>
<name>A0AAW1KDL6_SAPOF</name>
<dbReference type="Gene3D" id="2.60.40.790">
    <property type="match status" value="1"/>
</dbReference>
<dbReference type="PROSITE" id="PS01031">
    <property type="entry name" value="SHSP"/>
    <property type="match status" value="1"/>
</dbReference>
<comment type="caution">
    <text evidence="6">The sequence shown here is derived from an EMBL/GenBank/DDBJ whole genome shotgun (WGS) entry which is preliminary data.</text>
</comment>
<gene>
    <name evidence="6" type="ORF">RND81_06G229700</name>
</gene>
<sequence>MIYRLPMSALPRVTFRRSSAVERCKIVSLVGTTGTPRRISGDNYDSYLNLLRNTHLWAQDNLQSTPGGKLTLKEIDQPISAASNNDNTTIEGMTPAAAAKVELKENTDAMRFQVEMPGVDKKTVNVYLEGTFLVVKGVREHDPEFEDDDEEDYTKIYSAKLNLWPLHTYKIEGIKAELKNGILKVIIPKVKHEERTDVLHVQVN</sequence>
<evidence type="ECO:0000256" key="3">
    <source>
        <dbReference type="PROSITE-ProRule" id="PRU00285"/>
    </source>
</evidence>
<dbReference type="PANTHER" id="PTHR46991">
    <property type="entry name" value="23.5 KDA HEAT SHOCK PROTEIN, MITOCHONDRIAL"/>
    <property type="match status" value="1"/>
</dbReference>
<accession>A0AAW1KDL6</accession>
<keyword evidence="1" id="KW-0809">Transit peptide</keyword>
<evidence type="ECO:0000313" key="6">
    <source>
        <dbReference type="EMBL" id="KAK9716395.1"/>
    </source>
</evidence>
<dbReference type="Pfam" id="PF00011">
    <property type="entry name" value="HSP20"/>
    <property type="match status" value="1"/>
</dbReference>
<reference evidence="6" key="1">
    <citation type="submission" date="2024-03" db="EMBL/GenBank/DDBJ databases">
        <title>WGS assembly of Saponaria officinalis var. Norfolk2.</title>
        <authorList>
            <person name="Jenkins J."/>
            <person name="Shu S."/>
            <person name="Grimwood J."/>
            <person name="Barry K."/>
            <person name="Goodstein D."/>
            <person name="Schmutz J."/>
            <person name="Leebens-Mack J."/>
            <person name="Osbourn A."/>
        </authorList>
    </citation>
    <scope>NUCLEOTIDE SEQUENCE [LARGE SCALE GENOMIC DNA]</scope>
    <source>
        <strain evidence="6">JIC</strain>
    </source>
</reference>
<evidence type="ECO:0000313" key="7">
    <source>
        <dbReference type="Proteomes" id="UP001443914"/>
    </source>
</evidence>
<keyword evidence="7" id="KW-1185">Reference proteome</keyword>
<keyword evidence="2" id="KW-0346">Stress response</keyword>
<evidence type="ECO:0000256" key="2">
    <source>
        <dbReference type="ARBA" id="ARBA00023016"/>
    </source>
</evidence>
<protein>
    <recommendedName>
        <fullName evidence="5">SHSP domain-containing protein</fullName>
    </recommendedName>
</protein>
<dbReference type="InterPro" id="IPR044656">
    <property type="entry name" value="HSP14.7/HSP23.5/HSP23.6-like"/>
</dbReference>
<dbReference type="SUPFAM" id="SSF49764">
    <property type="entry name" value="HSP20-like chaperones"/>
    <property type="match status" value="1"/>
</dbReference>